<evidence type="ECO:0008006" key="3">
    <source>
        <dbReference type="Google" id="ProtNLM"/>
    </source>
</evidence>
<proteinExistence type="predicted"/>
<dbReference type="EMBL" id="LGKP01000007">
    <property type="protein sequence ID" value="KPL91193.1"/>
    <property type="molecule type" value="Genomic_DNA"/>
</dbReference>
<gene>
    <name evidence="1" type="ORF">SE18_03360</name>
</gene>
<name>A0A0P6Z215_9CHLR</name>
<dbReference type="Proteomes" id="UP000050277">
    <property type="component" value="Unassembled WGS sequence"/>
</dbReference>
<comment type="caution">
    <text evidence="1">The sequence shown here is derived from an EMBL/GenBank/DDBJ whole genome shotgun (WGS) entry which is preliminary data.</text>
</comment>
<dbReference type="AlphaFoldDB" id="A0A0P6Z215"/>
<dbReference type="OrthoDB" id="157116at2"/>
<organism evidence="1 2">
    <name type="scientific">Herpetosiphon geysericola</name>
    <dbReference type="NCBI Taxonomy" id="70996"/>
    <lineage>
        <taxon>Bacteria</taxon>
        <taxon>Bacillati</taxon>
        <taxon>Chloroflexota</taxon>
        <taxon>Chloroflexia</taxon>
        <taxon>Herpetosiphonales</taxon>
        <taxon>Herpetosiphonaceae</taxon>
        <taxon>Herpetosiphon</taxon>
    </lineage>
</organism>
<dbReference type="RefSeq" id="WP_054533005.1">
    <property type="nucleotide sequence ID" value="NZ_LGKP01000007.1"/>
</dbReference>
<keyword evidence="2" id="KW-1185">Reference proteome</keyword>
<dbReference type="SUPFAM" id="SSF48452">
    <property type="entry name" value="TPR-like"/>
    <property type="match status" value="1"/>
</dbReference>
<dbReference type="Pfam" id="PF20092">
    <property type="entry name" value="DUF6483"/>
    <property type="match status" value="1"/>
</dbReference>
<dbReference type="InterPro" id="IPR045507">
    <property type="entry name" value="DUF6483"/>
</dbReference>
<protein>
    <recommendedName>
        <fullName evidence="3">Tetratricopeptide repeat protein</fullName>
    </recommendedName>
</protein>
<reference evidence="1 2" key="1">
    <citation type="submission" date="2015-07" db="EMBL/GenBank/DDBJ databases">
        <title>Whole genome sequence of Herpetosiphon geysericola DSM 7119.</title>
        <authorList>
            <person name="Hemp J."/>
            <person name="Ward L.M."/>
            <person name="Pace L.A."/>
            <person name="Fischer W.W."/>
        </authorList>
    </citation>
    <scope>NUCLEOTIDE SEQUENCE [LARGE SCALE GENOMIC DNA]</scope>
    <source>
        <strain evidence="1 2">DSM 7119</strain>
    </source>
</reference>
<evidence type="ECO:0000313" key="2">
    <source>
        <dbReference type="Proteomes" id="UP000050277"/>
    </source>
</evidence>
<dbReference type="STRING" id="70996.SE18_03360"/>
<evidence type="ECO:0000313" key="1">
    <source>
        <dbReference type="EMBL" id="KPL91193.1"/>
    </source>
</evidence>
<dbReference type="InterPro" id="IPR011990">
    <property type="entry name" value="TPR-like_helical_dom_sf"/>
</dbReference>
<accession>A0A0P6Z215</accession>
<sequence>MRDYILRLIEQFGLIWRKIVRLREAGSLEEAQATINSAYRDLFDTNSHFVDLLPDEDLLKLIQYEDTIDLDRCAVLAALHVAEGQCFQEQGMIDEAYRRFDRALLLYGALVRSGQKIPPEVREAASAGLAELSNYELEPATLDDAWRVYAAVGDYPNADDHLWQWLEATEFAEAACSDAQAWYHQLLSSSDASLEQLGLPRQEIEQSLAQLDAR</sequence>